<dbReference type="InterPro" id="IPR016024">
    <property type="entry name" value="ARM-type_fold"/>
</dbReference>
<dbReference type="EMBL" id="FUYR01000006">
    <property type="protein sequence ID" value="SKB91649.1"/>
    <property type="molecule type" value="Genomic_DNA"/>
</dbReference>
<evidence type="ECO:0000313" key="1">
    <source>
        <dbReference type="EMBL" id="SKB91649.1"/>
    </source>
</evidence>
<sequence length="183" mass="20935">MKKSFLIEELSKPIGKKSVISFAQKHRAKADEVLKLCAYQNYEVAFRAAWILEAITELDTTALNPHITKFIDTYLKLANHGVQRHFTKILMGLTHSYDGKIVLPEDKAEAVVGITFEWLIEPQTPVAVKVNCMDILYNFKDKNEWIADELRAQIEFQLQNGSAALQSRGRRILAKFSRKKIKS</sequence>
<evidence type="ECO:0008006" key="3">
    <source>
        <dbReference type="Google" id="ProtNLM"/>
    </source>
</evidence>
<organism evidence="1 2">
    <name type="scientific">Daejeonella lutea</name>
    <dbReference type="NCBI Taxonomy" id="572036"/>
    <lineage>
        <taxon>Bacteria</taxon>
        <taxon>Pseudomonadati</taxon>
        <taxon>Bacteroidota</taxon>
        <taxon>Sphingobacteriia</taxon>
        <taxon>Sphingobacteriales</taxon>
        <taxon>Sphingobacteriaceae</taxon>
        <taxon>Daejeonella</taxon>
    </lineage>
</organism>
<reference evidence="2" key="1">
    <citation type="submission" date="2017-02" db="EMBL/GenBank/DDBJ databases">
        <authorList>
            <person name="Varghese N."/>
            <person name="Submissions S."/>
        </authorList>
    </citation>
    <scope>NUCLEOTIDE SEQUENCE [LARGE SCALE GENOMIC DNA]</scope>
    <source>
        <strain evidence="2">DSM 22385</strain>
    </source>
</reference>
<proteinExistence type="predicted"/>
<dbReference type="AlphaFoldDB" id="A0A1T5F690"/>
<gene>
    <name evidence="1" type="ORF">SAMN05661099_3445</name>
</gene>
<evidence type="ECO:0000313" key="2">
    <source>
        <dbReference type="Proteomes" id="UP000189981"/>
    </source>
</evidence>
<dbReference type="STRING" id="572036.SAMN05661099_3445"/>
<protein>
    <recommendedName>
        <fullName evidence="3">DNA alkylation repair enzyme</fullName>
    </recommendedName>
</protein>
<accession>A0A1T5F690</accession>
<name>A0A1T5F690_9SPHI</name>
<dbReference type="RefSeq" id="WP_079703949.1">
    <property type="nucleotide sequence ID" value="NZ_FUYR01000006.1"/>
</dbReference>
<dbReference type="Proteomes" id="UP000189981">
    <property type="component" value="Unassembled WGS sequence"/>
</dbReference>
<keyword evidence="2" id="KW-1185">Reference proteome</keyword>
<dbReference type="SUPFAM" id="SSF48371">
    <property type="entry name" value="ARM repeat"/>
    <property type="match status" value="1"/>
</dbReference>
<dbReference type="OrthoDB" id="979487at2"/>